<name>A0A517NNI2_9BACT</name>
<evidence type="ECO:0000256" key="9">
    <source>
        <dbReference type="NCBIfam" id="TIGR00212"/>
    </source>
</evidence>
<evidence type="ECO:0000256" key="1">
    <source>
        <dbReference type="ARBA" id="ARBA00001916"/>
    </source>
</evidence>
<comment type="subunit">
    <text evidence="5">Monomer.</text>
</comment>
<dbReference type="PROSITE" id="PS00533">
    <property type="entry name" value="PORPHOBILINOGEN_DEAM"/>
    <property type="match status" value="1"/>
</dbReference>
<dbReference type="PRINTS" id="PR00151">
    <property type="entry name" value="PORPHBDMNASE"/>
</dbReference>
<comment type="catalytic activity">
    <reaction evidence="8">
        <text>4 porphobilinogen + H2O = hydroxymethylbilane + 4 NH4(+)</text>
        <dbReference type="Rhea" id="RHEA:13185"/>
        <dbReference type="ChEBI" id="CHEBI:15377"/>
        <dbReference type="ChEBI" id="CHEBI:28938"/>
        <dbReference type="ChEBI" id="CHEBI:57845"/>
        <dbReference type="ChEBI" id="CHEBI:58126"/>
        <dbReference type="EC" id="2.5.1.61"/>
    </reaction>
</comment>
<evidence type="ECO:0000259" key="10">
    <source>
        <dbReference type="Pfam" id="PF01379"/>
    </source>
</evidence>
<dbReference type="Gene3D" id="3.40.190.10">
    <property type="entry name" value="Periplasmic binding protein-like II"/>
    <property type="match status" value="2"/>
</dbReference>
<evidence type="ECO:0000256" key="4">
    <source>
        <dbReference type="ARBA" id="ARBA00005638"/>
    </source>
</evidence>
<dbReference type="Proteomes" id="UP000319817">
    <property type="component" value="Chromosome"/>
</dbReference>
<dbReference type="InterPro" id="IPR022417">
    <property type="entry name" value="Porphobilin_deaminase_N"/>
</dbReference>
<feature type="domain" description="Porphobilinogen deaminase C-terminal" evidence="11">
    <location>
        <begin position="209"/>
        <end position="279"/>
    </location>
</feature>
<evidence type="ECO:0000259" key="11">
    <source>
        <dbReference type="Pfam" id="PF03900"/>
    </source>
</evidence>
<dbReference type="SUPFAM" id="SSF53850">
    <property type="entry name" value="Periplasmic binding protein-like II"/>
    <property type="match status" value="1"/>
</dbReference>
<reference evidence="12 13" key="1">
    <citation type="submission" date="2019-02" db="EMBL/GenBank/DDBJ databases">
        <title>Deep-cultivation of Planctomycetes and their phenomic and genomic characterization uncovers novel biology.</title>
        <authorList>
            <person name="Wiegand S."/>
            <person name="Jogler M."/>
            <person name="Boedeker C."/>
            <person name="Pinto D."/>
            <person name="Vollmers J."/>
            <person name="Rivas-Marin E."/>
            <person name="Kohn T."/>
            <person name="Peeters S.H."/>
            <person name="Heuer A."/>
            <person name="Rast P."/>
            <person name="Oberbeckmann S."/>
            <person name="Bunk B."/>
            <person name="Jeske O."/>
            <person name="Meyerdierks A."/>
            <person name="Storesund J.E."/>
            <person name="Kallscheuer N."/>
            <person name="Luecker S."/>
            <person name="Lage O.M."/>
            <person name="Pohl T."/>
            <person name="Merkel B.J."/>
            <person name="Hornburger P."/>
            <person name="Mueller R.-W."/>
            <person name="Bruemmer F."/>
            <person name="Labrenz M."/>
            <person name="Spormann A.M."/>
            <person name="Op den Camp H."/>
            <person name="Overmann J."/>
            <person name="Amann R."/>
            <person name="Jetten M.S.M."/>
            <person name="Mascher T."/>
            <person name="Medema M.H."/>
            <person name="Devos D.P."/>
            <person name="Kaster A.-K."/>
            <person name="Ovreas L."/>
            <person name="Rohde M."/>
            <person name="Galperin M.Y."/>
            <person name="Jogler C."/>
        </authorList>
    </citation>
    <scope>NUCLEOTIDE SEQUENCE [LARGE SCALE GENOMIC DNA]</scope>
    <source>
        <strain evidence="12 13">K23_9</strain>
    </source>
</reference>
<dbReference type="EMBL" id="CP036526">
    <property type="protein sequence ID" value="QDT08688.1"/>
    <property type="molecule type" value="Genomic_DNA"/>
</dbReference>
<comment type="function">
    <text evidence="2">Tetrapolymerization of the monopyrrole PBG into the hydroxymethylbilane pre-uroporphyrinogen in several discrete steps.</text>
</comment>
<dbReference type="GO" id="GO:0005737">
    <property type="term" value="C:cytoplasm"/>
    <property type="evidence" value="ECO:0007669"/>
    <property type="project" value="UniProtKB-UniRule"/>
</dbReference>
<evidence type="ECO:0000256" key="8">
    <source>
        <dbReference type="ARBA" id="ARBA00048169"/>
    </source>
</evidence>
<comment type="similarity">
    <text evidence="4">Belongs to the HMBS family.</text>
</comment>
<protein>
    <recommendedName>
        <fullName evidence="9">Hydroxymethylbilane synthase</fullName>
        <ecNumber evidence="9">2.5.1.61</ecNumber>
    </recommendedName>
</protein>
<dbReference type="GO" id="GO:0006783">
    <property type="term" value="P:heme biosynthetic process"/>
    <property type="evidence" value="ECO:0007669"/>
    <property type="project" value="TreeGrafter"/>
</dbReference>
<organism evidence="12 13">
    <name type="scientific">Stieleria marina</name>
    <dbReference type="NCBI Taxonomy" id="1930275"/>
    <lineage>
        <taxon>Bacteria</taxon>
        <taxon>Pseudomonadati</taxon>
        <taxon>Planctomycetota</taxon>
        <taxon>Planctomycetia</taxon>
        <taxon>Pirellulales</taxon>
        <taxon>Pirellulaceae</taxon>
        <taxon>Stieleria</taxon>
    </lineage>
</organism>
<dbReference type="NCBIfam" id="TIGR00212">
    <property type="entry name" value="hemC"/>
    <property type="match status" value="1"/>
</dbReference>
<gene>
    <name evidence="12" type="primary">hemC</name>
    <name evidence="12" type="ORF">K239x_06280</name>
</gene>
<evidence type="ECO:0000256" key="6">
    <source>
        <dbReference type="ARBA" id="ARBA00022679"/>
    </source>
</evidence>
<evidence type="ECO:0000256" key="7">
    <source>
        <dbReference type="ARBA" id="ARBA00023244"/>
    </source>
</evidence>
<dbReference type="SUPFAM" id="SSF54782">
    <property type="entry name" value="Porphobilinogen deaminase (hydroxymethylbilane synthase), C-terminal domain"/>
    <property type="match status" value="1"/>
</dbReference>
<dbReference type="PIRSF" id="PIRSF001438">
    <property type="entry name" value="4pyrrol_synth_OHMeBilane_synth"/>
    <property type="match status" value="1"/>
</dbReference>
<evidence type="ECO:0000256" key="3">
    <source>
        <dbReference type="ARBA" id="ARBA00004735"/>
    </source>
</evidence>
<dbReference type="Gene3D" id="3.30.160.40">
    <property type="entry name" value="Porphobilinogen deaminase, C-terminal domain"/>
    <property type="match status" value="1"/>
</dbReference>
<proteinExistence type="inferred from homology"/>
<dbReference type="InterPro" id="IPR036803">
    <property type="entry name" value="Porphobilinogen_deaminase_C_sf"/>
</dbReference>
<dbReference type="PANTHER" id="PTHR11557:SF0">
    <property type="entry name" value="PORPHOBILINOGEN DEAMINASE"/>
    <property type="match status" value="1"/>
</dbReference>
<dbReference type="InterPro" id="IPR022418">
    <property type="entry name" value="Porphobilinogen_deaminase_C"/>
</dbReference>
<keyword evidence="6 12" id="KW-0808">Transferase</keyword>
<sequence>MWQAEHVAALLANLGIKTELVPLVSSGDVDMRPIDGKRQVGVFTKRIQQALIDDEADVAVHSMKDLPTEVDERLVVAAIPQRETVADCLVSPSKWAINDLPQGAKIGTGSKRRAAQLLALRSDLDIQSIRGNVQTRLGKLDDGEYDAIILANAGLLRLKMDDLARSVLPLEQMLPAPGQGALAIEVRSDDDAALGALAQIDDPFARAATTAERTLLSNLNGGCLAPIAAFAELTPGKTQSGGTQSSDAAKLHLQARVLSTNGRQQLADSGECDLDQDDPASWFVAAKELATKISKRLEKSGARKLIEQAR</sequence>
<accession>A0A517NNI2</accession>
<dbReference type="OrthoDB" id="9810298at2"/>
<comment type="pathway">
    <text evidence="3">Porphyrin-containing compound metabolism; protoporphyrin-IX biosynthesis; coproporphyrinogen-III from 5-aminolevulinate: step 2/4.</text>
</comment>
<evidence type="ECO:0000313" key="12">
    <source>
        <dbReference type="EMBL" id="QDT08688.1"/>
    </source>
</evidence>
<feature type="domain" description="Porphobilinogen deaminase N-terminal" evidence="10">
    <location>
        <begin position="1"/>
        <end position="192"/>
    </location>
</feature>
<dbReference type="Pfam" id="PF01379">
    <property type="entry name" value="Porphobil_deam"/>
    <property type="match status" value="1"/>
</dbReference>
<dbReference type="FunFam" id="3.40.190.10:FF:000005">
    <property type="entry name" value="Porphobilinogen deaminase"/>
    <property type="match status" value="1"/>
</dbReference>
<evidence type="ECO:0000256" key="5">
    <source>
        <dbReference type="ARBA" id="ARBA00011245"/>
    </source>
</evidence>
<dbReference type="EC" id="2.5.1.61" evidence="9"/>
<keyword evidence="7" id="KW-0627">Porphyrin biosynthesis</keyword>
<evidence type="ECO:0000313" key="13">
    <source>
        <dbReference type="Proteomes" id="UP000319817"/>
    </source>
</evidence>
<keyword evidence="13" id="KW-1185">Reference proteome</keyword>
<dbReference type="InterPro" id="IPR022419">
    <property type="entry name" value="Porphobilin_deaminase_cofac_BS"/>
</dbReference>
<dbReference type="GO" id="GO:0004418">
    <property type="term" value="F:hydroxymethylbilane synthase activity"/>
    <property type="evidence" value="ECO:0007669"/>
    <property type="project" value="UniProtKB-UniRule"/>
</dbReference>
<dbReference type="AlphaFoldDB" id="A0A517NNI2"/>
<comment type="cofactor">
    <cofactor evidence="1">
        <name>dipyrromethane</name>
        <dbReference type="ChEBI" id="CHEBI:60342"/>
    </cofactor>
</comment>
<dbReference type="Pfam" id="PF03900">
    <property type="entry name" value="Porphobil_deamC"/>
    <property type="match status" value="1"/>
</dbReference>
<evidence type="ECO:0000256" key="2">
    <source>
        <dbReference type="ARBA" id="ARBA00002869"/>
    </source>
</evidence>
<dbReference type="PANTHER" id="PTHR11557">
    <property type="entry name" value="PORPHOBILINOGEN DEAMINASE"/>
    <property type="match status" value="1"/>
</dbReference>
<dbReference type="InterPro" id="IPR000860">
    <property type="entry name" value="HemC"/>
</dbReference>